<dbReference type="AlphaFoldDB" id="A0A9Q0IPX3"/>
<organism evidence="5 6">
    <name type="scientific">Muraenolepis orangiensis</name>
    <name type="common">Patagonian moray cod</name>
    <dbReference type="NCBI Taxonomy" id="630683"/>
    <lineage>
        <taxon>Eukaryota</taxon>
        <taxon>Metazoa</taxon>
        <taxon>Chordata</taxon>
        <taxon>Craniata</taxon>
        <taxon>Vertebrata</taxon>
        <taxon>Euteleostomi</taxon>
        <taxon>Actinopterygii</taxon>
        <taxon>Neopterygii</taxon>
        <taxon>Teleostei</taxon>
        <taxon>Neoteleostei</taxon>
        <taxon>Acanthomorphata</taxon>
        <taxon>Zeiogadaria</taxon>
        <taxon>Gadariae</taxon>
        <taxon>Gadiformes</taxon>
        <taxon>Muraenolepidoidei</taxon>
        <taxon>Muraenolepididae</taxon>
        <taxon>Muraenolepis</taxon>
    </lineage>
</organism>
<dbReference type="GO" id="GO:0017124">
    <property type="term" value="F:SH3 domain binding"/>
    <property type="evidence" value="ECO:0007669"/>
    <property type="project" value="UniProtKB-KW"/>
</dbReference>
<reference evidence="5" key="1">
    <citation type="submission" date="2022-07" db="EMBL/GenBank/DDBJ databases">
        <title>Chromosome-level genome of Muraenolepis orangiensis.</title>
        <authorList>
            <person name="Kim J."/>
        </authorList>
    </citation>
    <scope>NUCLEOTIDE SEQUENCE</scope>
    <source>
        <strain evidence="5">KU_S4_2022</strain>
        <tissue evidence="5">Muscle</tissue>
    </source>
</reference>
<keyword evidence="4" id="KW-0539">Nucleus</keyword>
<protein>
    <recommendedName>
        <fullName evidence="7">SH3 domain-binding glutamic acid-rich-like protein</fullName>
    </recommendedName>
</protein>
<keyword evidence="3" id="KW-0729">SH3-binding</keyword>
<proteinExistence type="inferred from homology"/>
<dbReference type="PANTHER" id="PTHR12232">
    <property type="entry name" value="SH3 DOMAIN-BINDING GLUTAMIC ACID-RICH-LIKE PROTEIN"/>
    <property type="match status" value="1"/>
</dbReference>
<dbReference type="Pfam" id="PF04908">
    <property type="entry name" value="SH3BGR"/>
    <property type="match status" value="1"/>
</dbReference>
<evidence type="ECO:0008006" key="7">
    <source>
        <dbReference type="Google" id="ProtNLM"/>
    </source>
</evidence>
<sequence>MVIRVFVASSTGSVGVKKHQQAVVSFLEANHLSFQQVDITMLEEERLWMYHNVPQDKHPERGNPLTPQIFNGDRYCGDYEDFFQSMENNAVFPFLGLCISPASENFLLSDHERTARRLFKPTFTHRDFVCAQDLFWEHRYPNTGQDAWFYGRRANAVPLLFCLT</sequence>
<comment type="subcellular location">
    <subcellularLocation>
        <location evidence="1">Nucleus</location>
    </subcellularLocation>
</comment>
<dbReference type="PANTHER" id="PTHR12232:SF4">
    <property type="entry name" value="SH3 DOMAIN-BINDING GLUTAMIC ACID-RICH-LIKE PROTEIN 2"/>
    <property type="match status" value="1"/>
</dbReference>
<dbReference type="InterPro" id="IPR036249">
    <property type="entry name" value="Thioredoxin-like_sf"/>
</dbReference>
<evidence type="ECO:0000256" key="3">
    <source>
        <dbReference type="ARBA" id="ARBA00023036"/>
    </source>
</evidence>
<evidence type="ECO:0000256" key="1">
    <source>
        <dbReference type="ARBA" id="ARBA00004123"/>
    </source>
</evidence>
<dbReference type="OrthoDB" id="9932926at2759"/>
<dbReference type="Gene3D" id="3.40.30.10">
    <property type="entry name" value="Glutaredoxin"/>
    <property type="match status" value="1"/>
</dbReference>
<evidence type="ECO:0000256" key="4">
    <source>
        <dbReference type="ARBA" id="ARBA00023242"/>
    </source>
</evidence>
<gene>
    <name evidence="5" type="ORF">NHX12_026040</name>
</gene>
<evidence type="ECO:0000313" key="5">
    <source>
        <dbReference type="EMBL" id="KAJ3606519.1"/>
    </source>
</evidence>
<dbReference type="EMBL" id="JANIIK010000042">
    <property type="protein sequence ID" value="KAJ3606519.1"/>
    <property type="molecule type" value="Genomic_DNA"/>
</dbReference>
<evidence type="ECO:0000256" key="2">
    <source>
        <dbReference type="ARBA" id="ARBA00007764"/>
    </source>
</evidence>
<name>A0A9Q0IPX3_9TELE</name>
<evidence type="ECO:0000313" key="6">
    <source>
        <dbReference type="Proteomes" id="UP001148018"/>
    </source>
</evidence>
<dbReference type="Proteomes" id="UP001148018">
    <property type="component" value="Unassembled WGS sequence"/>
</dbReference>
<dbReference type="InterPro" id="IPR006993">
    <property type="entry name" value="Glut_rich_SH3-bd"/>
</dbReference>
<comment type="similarity">
    <text evidence="2">Belongs to the SH3BGR family.</text>
</comment>
<dbReference type="GO" id="GO:0005737">
    <property type="term" value="C:cytoplasm"/>
    <property type="evidence" value="ECO:0007669"/>
    <property type="project" value="TreeGrafter"/>
</dbReference>
<dbReference type="InterPro" id="IPR051033">
    <property type="entry name" value="SH3BGR"/>
</dbReference>
<keyword evidence="6" id="KW-1185">Reference proteome</keyword>
<comment type="caution">
    <text evidence="5">The sequence shown here is derived from an EMBL/GenBank/DDBJ whole genome shotgun (WGS) entry which is preliminary data.</text>
</comment>
<dbReference type="GO" id="GO:0005634">
    <property type="term" value="C:nucleus"/>
    <property type="evidence" value="ECO:0007669"/>
    <property type="project" value="UniProtKB-SubCell"/>
</dbReference>
<accession>A0A9Q0IPX3</accession>
<dbReference type="CDD" id="cd03030">
    <property type="entry name" value="GRX_SH3BGR"/>
    <property type="match status" value="1"/>
</dbReference>
<dbReference type="SUPFAM" id="SSF52833">
    <property type="entry name" value="Thioredoxin-like"/>
    <property type="match status" value="1"/>
</dbReference>